<dbReference type="GO" id="GO:0009055">
    <property type="term" value="F:electron transfer activity"/>
    <property type="evidence" value="ECO:0007669"/>
    <property type="project" value="InterPro"/>
</dbReference>
<reference evidence="8 9" key="1">
    <citation type="submission" date="2019-02" db="EMBL/GenBank/DDBJ databases">
        <title>Deep-cultivation of Planctomycetes and their phenomic and genomic characterization uncovers novel biology.</title>
        <authorList>
            <person name="Wiegand S."/>
            <person name="Jogler M."/>
            <person name="Boedeker C."/>
            <person name="Pinto D."/>
            <person name="Vollmers J."/>
            <person name="Rivas-Marin E."/>
            <person name="Kohn T."/>
            <person name="Peeters S.H."/>
            <person name="Heuer A."/>
            <person name="Rast P."/>
            <person name="Oberbeckmann S."/>
            <person name="Bunk B."/>
            <person name="Jeske O."/>
            <person name="Meyerdierks A."/>
            <person name="Storesund J.E."/>
            <person name="Kallscheuer N."/>
            <person name="Luecker S."/>
            <person name="Lage O.M."/>
            <person name="Pohl T."/>
            <person name="Merkel B.J."/>
            <person name="Hornburger P."/>
            <person name="Mueller R.-W."/>
            <person name="Bruemmer F."/>
            <person name="Labrenz M."/>
            <person name="Spormann A.M."/>
            <person name="Op Den Camp H."/>
            <person name="Overmann J."/>
            <person name="Amann R."/>
            <person name="Jetten M.S.M."/>
            <person name="Mascher T."/>
            <person name="Medema M.H."/>
            <person name="Devos D.P."/>
            <person name="Kaster A.-K."/>
            <person name="Ovreas L."/>
            <person name="Rohde M."/>
            <person name="Galperin M.Y."/>
            <person name="Jogler C."/>
        </authorList>
    </citation>
    <scope>NUCLEOTIDE SEQUENCE [LARGE SCALE GENOMIC DNA]</scope>
    <source>
        <strain evidence="8 9">Pla52n</strain>
    </source>
</reference>
<dbReference type="OrthoDB" id="175242at2"/>
<dbReference type="RefSeq" id="WP_146518033.1">
    <property type="nucleotide sequence ID" value="NZ_CP151726.1"/>
</dbReference>
<dbReference type="Pfam" id="PF07624">
    <property type="entry name" value="PSD2"/>
    <property type="match status" value="1"/>
</dbReference>
<evidence type="ECO:0000256" key="3">
    <source>
        <dbReference type="ARBA" id="ARBA00023004"/>
    </source>
</evidence>
<dbReference type="Pfam" id="PF07631">
    <property type="entry name" value="PSD4"/>
    <property type="match status" value="1"/>
</dbReference>
<evidence type="ECO:0000256" key="2">
    <source>
        <dbReference type="ARBA" id="ARBA00022723"/>
    </source>
</evidence>
<evidence type="ECO:0000256" key="6">
    <source>
        <dbReference type="SAM" id="SignalP"/>
    </source>
</evidence>
<dbReference type="InterPro" id="IPR013036">
    <property type="entry name" value="DUF1587"/>
</dbReference>
<accession>A0A5C6BBI7</accession>
<comment type="caution">
    <text evidence="8">The sequence shown here is derived from an EMBL/GenBank/DDBJ whole genome shotgun (WGS) entry which is preliminary data.</text>
</comment>
<name>A0A5C6BBI7_9BACT</name>
<keyword evidence="9" id="KW-1185">Reference proteome</keyword>
<feature type="signal peptide" evidence="6">
    <location>
        <begin position="1"/>
        <end position="28"/>
    </location>
</feature>
<evidence type="ECO:0000256" key="5">
    <source>
        <dbReference type="SAM" id="MobiDB-lite"/>
    </source>
</evidence>
<dbReference type="Pfam" id="PF07627">
    <property type="entry name" value="PSCyt3"/>
    <property type="match status" value="1"/>
</dbReference>
<evidence type="ECO:0000313" key="8">
    <source>
        <dbReference type="EMBL" id="TWU07894.1"/>
    </source>
</evidence>
<sequence length="825" mass="93897" precursor="true">MCKRYFPIRRLLVLLVIVRFCVSPPAMASDSSHEVFESDVRPVLKGLCYQCHGPANNESGIRLDQLNPNMVEGNDAESWHDVLNQISQGEMPPAKATQPSPRERRLLTQWIGSALREAAAAKRFKDGRVLTRRLTRYEYANTMRDLLGVDLDFARNLPPEPVSPTGFLNDGATLEMSPTQIEMYLGVARRALAEAIVIGERPTLHEFSQRTTAIGNLPTKKVAGHQPVNPEFILDLKEFPRHGEFELSITAQAATPNNEAFPRMRVSLGHVPGIIHVPRGQIGEIDVTEELQTYTLRGRMEDFPQPGPVSFGNSGFKGMIVMIDFIDADGKELRYPDRKYAQRAPQPKKKGEAKKEEKTKSEEDRQPVPFGKRLEVRVTAVEFKAPVYASWPPPSHQRLLFESEHADDESRYVRDLLHSFMTRAFRRPVTEDEVEQTAGLFDTIRPQSESFEQALRETFASVLVSPHFLYIVEQASRQSENNRVTDWELASRLSYFLWSTAPDQTLLDLAGEGRLRQPDVLGQQVDRMLSDDRCTQFVQRFVDQWLDLDALNRVAVNPEFFPDFDNNLKHQMRKESQVYFSEILRGDRSALELLDSDWAMLNRPLAIHYGLTGPRSSQFERVALEPGDRRGGLLWQAAFHLANSNGEDSHPIKRAVWILDRLLDSPPAPPPPDVPELNPERPDLAKLTLKEQLAVHREKESCASCHNGIDPWGIPLENFDAVGRWRTEIPAHKKRPRVSVDARSVLPDGAEIEGARQLQRYLLEDCDERFARSLVRRLMAYGLGRTLDFGDRQSAQTLTQQFIEKDFKLKSLIRDFVLSDTFQTK</sequence>
<dbReference type="SUPFAM" id="SSF46626">
    <property type="entry name" value="Cytochrome c"/>
    <property type="match status" value="1"/>
</dbReference>
<evidence type="ECO:0000256" key="1">
    <source>
        <dbReference type="ARBA" id="ARBA00022617"/>
    </source>
</evidence>
<dbReference type="GO" id="GO:0020037">
    <property type="term" value="F:heme binding"/>
    <property type="evidence" value="ECO:0007669"/>
    <property type="project" value="InterPro"/>
</dbReference>
<feature type="compositionally biased region" description="Basic and acidic residues" evidence="5">
    <location>
        <begin position="349"/>
        <end position="369"/>
    </location>
</feature>
<keyword evidence="6" id="KW-0732">Signal</keyword>
<protein>
    <submittedName>
        <fullName evidence="8">Planctomycete cytochrome C</fullName>
    </submittedName>
</protein>
<dbReference type="Pfam" id="PF07637">
    <property type="entry name" value="PSD5"/>
    <property type="match status" value="1"/>
</dbReference>
<keyword evidence="1 4" id="KW-0349">Heme</keyword>
<dbReference type="InterPro" id="IPR011429">
    <property type="entry name" value="Cyt_c_Planctomycete-type"/>
</dbReference>
<feature type="domain" description="Cytochrome c" evidence="7">
    <location>
        <begin position="27"/>
        <end position="115"/>
    </location>
</feature>
<gene>
    <name evidence="8" type="ORF">Pla52n_04700</name>
</gene>
<keyword evidence="2 4" id="KW-0479">Metal-binding</keyword>
<dbReference type="PANTHER" id="PTHR35889">
    <property type="entry name" value="CYCLOINULO-OLIGOSACCHARIDE FRUCTANOTRANSFERASE-RELATED"/>
    <property type="match status" value="1"/>
</dbReference>
<evidence type="ECO:0000256" key="4">
    <source>
        <dbReference type="PROSITE-ProRule" id="PRU00433"/>
    </source>
</evidence>
<evidence type="ECO:0000259" key="7">
    <source>
        <dbReference type="PROSITE" id="PS51007"/>
    </source>
</evidence>
<dbReference type="GO" id="GO:0046872">
    <property type="term" value="F:metal ion binding"/>
    <property type="evidence" value="ECO:0007669"/>
    <property type="project" value="UniProtKB-KW"/>
</dbReference>
<dbReference type="InterPro" id="IPR013039">
    <property type="entry name" value="DUF1588"/>
</dbReference>
<keyword evidence="3 4" id="KW-0408">Iron</keyword>
<dbReference type="Pfam" id="PF07635">
    <property type="entry name" value="PSCyt1"/>
    <property type="match status" value="1"/>
</dbReference>
<dbReference type="AlphaFoldDB" id="A0A5C6BBI7"/>
<dbReference type="PANTHER" id="PTHR35889:SF3">
    <property type="entry name" value="F-BOX DOMAIN-CONTAINING PROTEIN"/>
    <property type="match status" value="1"/>
</dbReference>
<dbReference type="InterPro" id="IPR013042">
    <property type="entry name" value="DUF1592"/>
</dbReference>
<dbReference type="InterPro" id="IPR009056">
    <property type="entry name" value="Cyt_c-like_dom"/>
</dbReference>
<dbReference type="InterPro" id="IPR011478">
    <property type="entry name" value="DUF1585"/>
</dbReference>
<evidence type="ECO:0000313" key="9">
    <source>
        <dbReference type="Proteomes" id="UP000320176"/>
    </source>
</evidence>
<feature type="chain" id="PRO_5023129496" evidence="6">
    <location>
        <begin position="29"/>
        <end position="825"/>
    </location>
</feature>
<organism evidence="8 9">
    <name type="scientific">Stieleria varia</name>
    <dbReference type="NCBI Taxonomy" id="2528005"/>
    <lineage>
        <taxon>Bacteria</taxon>
        <taxon>Pseudomonadati</taxon>
        <taxon>Planctomycetota</taxon>
        <taxon>Planctomycetia</taxon>
        <taxon>Pirellulales</taxon>
        <taxon>Pirellulaceae</taxon>
        <taxon>Stieleria</taxon>
    </lineage>
</organism>
<dbReference type="Proteomes" id="UP000320176">
    <property type="component" value="Unassembled WGS sequence"/>
</dbReference>
<dbReference type="InterPro" id="IPR036909">
    <property type="entry name" value="Cyt_c-like_dom_sf"/>
</dbReference>
<dbReference type="InterPro" id="IPR013043">
    <property type="entry name" value="DUF1595"/>
</dbReference>
<dbReference type="Pfam" id="PF07626">
    <property type="entry name" value="PSD3"/>
    <property type="match status" value="1"/>
</dbReference>
<dbReference type="PROSITE" id="PS51007">
    <property type="entry name" value="CYTC"/>
    <property type="match status" value="1"/>
</dbReference>
<dbReference type="EMBL" id="SJPN01000001">
    <property type="protein sequence ID" value="TWU07894.1"/>
    <property type="molecule type" value="Genomic_DNA"/>
</dbReference>
<proteinExistence type="predicted"/>
<feature type="region of interest" description="Disordered" evidence="5">
    <location>
        <begin position="337"/>
        <end position="369"/>
    </location>
</feature>